<reference evidence="8 9" key="1">
    <citation type="submission" date="2024-05" db="EMBL/GenBank/DDBJ databases">
        <authorList>
            <person name="Wallberg A."/>
        </authorList>
    </citation>
    <scope>NUCLEOTIDE SEQUENCE [LARGE SCALE GENOMIC DNA]</scope>
</reference>
<accession>A0AAV2PQS0</accession>
<comment type="caution">
    <text evidence="8">The sequence shown here is derived from an EMBL/GenBank/DDBJ whole genome shotgun (WGS) entry which is preliminary data.</text>
</comment>
<dbReference type="EMBL" id="CAXKWB010000666">
    <property type="protein sequence ID" value="CAL4061694.1"/>
    <property type="molecule type" value="Genomic_DNA"/>
</dbReference>
<dbReference type="GO" id="GO:0008270">
    <property type="term" value="F:zinc ion binding"/>
    <property type="evidence" value="ECO:0007669"/>
    <property type="project" value="UniProtKB-KW"/>
</dbReference>
<dbReference type="GO" id="GO:0000981">
    <property type="term" value="F:DNA-binding transcription factor activity, RNA polymerase II-specific"/>
    <property type="evidence" value="ECO:0007669"/>
    <property type="project" value="TreeGrafter"/>
</dbReference>
<dbReference type="Gene3D" id="3.30.160.60">
    <property type="entry name" value="Classic Zinc Finger"/>
    <property type="match status" value="2"/>
</dbReference>
<evidence type="ECO:0000313" key="8">
    <source>
        <dbReference type="EMBL" id="CAL4061694.1"/>
    </source>
</evidence>
<sequence length="100" mass="11814">MTKQILVRHIRIHTGEKPYKCSQCSKSYSQTNNLKYHQMKHTREKAYQFSQCDKAFAPHSDPQLHLGLEHTPGRTYFNAVNVTRLSHRKMILNCIWELTL</sequence>
<keyword evidence="1" id="KW-0479">Metal-binding</keyword>
<organism evidence="8 9">
    <name type="scientific">Meganyctiphanes norvegica</name>
    <name type="common">Northern krill</name>
    <name type="synonym">Thysanopoda norvegica</name>
    <dbReference type="NCBI Taxonomy" id="48144"/>
    <lineage>
        <taxon>Eukaryota</taxon>
        <taxon>Metazoa</taxon>
        <taxon>Ecdysozoa</taxon>
        <taxon>Arthropoda</taxon>
        <taxon>Crustacea</taxon>
        <taxon>Multicrustacea</taxon>
        <taxon>Malacostraca</taxon>
        <taxon>Eumalacostraca</taxon>
        <taxon>Eucarida</taxon>
        <taxon>Euphausiacea</taxon>
        <taxon>Euphausiidae</taxon>
        <taxon>Meganyctiphanes</taxon>
    </lineage>
</organism>
<evidence type="ECO:0000256" key="2">
    <source>
        <dbReference type="ARBA" id="ARBA00022737"/>
    </source>
</evidence>
<evidence type="ECO:0000256" key="6">
    <source>
        <dbReference type="PROSITE-ProRule" id="PRU00042"/>
    </source>
</evidence>
<dbReference type="Pfam" id="PF13465">
    <property type="entry name" value="zf-H2C2_2"/>
    <property type="match status" value="1"/>
</dbReference>
<keyword evidence="3 6" id="KW-0863">Zinc-finger</keyword>
<evidence type="ECO:0000256" key="4">
    <source>
        <dbReference type="ARBA" id="ARBA00022833"/>
    </source>
</evidence>
<evidence type="ECO:0000313" key="9">
    <source>
        <dbReference type="Proteomes" id="UP001497623"/>
    </source>
</evidence>
<keyword evidence="9" id="KW-1185">Reference proteome</keyword>
<gene>
    <name evidence="8" type="ORF">MNOR_LOCUS2254</name>
</gene>
<dbReference type="PANTHER" id="PTHR23235">
    <property type="entry name" value="KRUEPPEL-LIKE TRANSCRIPTION FACTOR"/>
    <property type="match status" value="1"/>
</dbReference>
<evidence type="ECO:0000256" key="3">
    <source>
        <dbReference type="ARBA" id="ARBA00022771"/>
    </source>
</evidence>
<evidence type="ECO:0000259" key="7">
    <source>
        <dbReference type="PROSITE" id="PS50157"/>
    </source>
</evidence>
<dbReference type="GO" id="GO:0000978">
    <property type="term" value="F:RNA polymerase II cis-regulatory region sequence-specific DNA binding"/>
    <property type="evidence" value="ECO:0007669"/>
    <property type="project" value="TreeGrafter"/>
</dbReference>
<evidence type="ECO:0000256" key="5">
    <source>
        <dbReference type="ARBA" id="ARBA00023242"/>
    </source>
</evidence>
<dbReference type="PROSITE" id="PS00028">
    <property type="entry name" value="ZINC_FINGER_C2H2_1"/>
    <property type="match status" value="1"/>
</dbReference>
<keyword evidence="5" id="KW-0539">Nucleus</keyword>
<feature type="domain" description="C2H2-type" evidence="7">
    <location>
        <begin position="19"/>
        <end position="46"/>
    </location>
</feature>
<dbReference type="InterPro" id="IPR036236">
    <property type="entry name" value="Znf_C2H2_sf"/>
</dbReference>
<keyword evidence="4" id="KW-0862">Zinc</keyword>
<protein>
    <recommendedName>
        <fullName evidence="7">C2H2-type domain-containing protein</fullName>
    </recommendedName>
</protein>
<dbReference type="AlphaFoldDB" id="A0AAV2PQS0"/>
<dbReference type="SUPFAM" id="SSF57667">
    <property type="entry name" value="beta-beta-alpha zinc fingers"/>
    <property type="match status" value="1"/>
</dbReference>
<dbReference type="PROSITE" id="PS50157">
    <property type="entry name" value="ZINC_FINGER_C2H2_2"/>
    <property type="match status" value="1"/>
</dbReference>
<dbReference type="InterPro" id="IPR013087">
    <property type="entry name" value="Znf_C2H2_type"/>
</dbReference>
<dbReference type="FunFam" id="3.30.160.60:FF:002005">
    <property type="entry name" value="Zinc finger protein 200"/>
    <property type="match status" value="1"/>
</dbReference>
<evidence type="ECO:0000256" key="1">
    <source>
        <dbReference type="ARBA" id="ARBA00022723"/>
    </source>
</evidence>
<keyword evidence="2" id="KW-0677">Repeat</keyword>
<name>A0AAV2PQS0_MEGNR</name>
<proteinExistence type="predicted"/>
<dbReference type="Proteomes" id="UP001497623">
    <property type="component" value="Unassembled WGS sequence"/>
</dbReference>
<dbReference type="PANTHER" id="PTHR23235:SF142">
    <property type="entry name" value="ZINC FINGER PROTEIN 384"/>
    <property type="match status" value="1"/>
</dbReference>